<dbReference type="RefSeq" id="WP_060567579.1">
    <property type="nucleotide sequence ID" value="NZ_CP040006.1"/>
</dbReference>
<dbReference type="EMBL" id="LLVT01000004">
    <property type="protein sequence ID" value="KSW10250.1"/>
    <property type="molecule type" value="Genomic_DNA"/>
</dbReference>
<dbReference type="EMBL" id="LLVT01000004">
    <property type="protein sequence ID" value="KSW10229.1"/>
    <property type="molecule type" value="Genomic_DNA"/>
</dbReference>
<protein>
    <submittedName>
        <fullName evidence="2">Uncharacterized protein</fullName>
    </submittedName>
</protein>
<evidence type="ECO:0000313" key="3">
    <source>
        <dbReference type="Proteomes" id="UP000054686"/>
    </source>
</evidence>
<organism evidence="2 3">
    <name type="scientific">Schaalia odontolytica</name>
    <dbReference type="NCBI Taxonomy" id="1660"/>
    <lineage>
        <taxon>Bacteria</taxon>
        <taxon>Bacillati</taxon>
        <taxon>Actinomycetota</taxon>
        <taxon>Actinomycetes</taxon>
        <taxon>Actinomycetales</taxon>
        <taxon>Actinomycetaceae</taxon>
        <taxon>Schaalia</taxon>
    </lineage>
</organism>
<proteinExistence type="predicted"/>
<gene>
    <name evidence="1" type="ORF">APY09_09495</name>
    <name evidence="2" type="ORF">APY09_09605</name>
</gene>
<dbReference type="Proteomes" id="UP000054686">
    <property type="component" value="Unassembled WGS sequence"/>
</dbReference>
<dbReference type="AlphaFoldDB" id="A0A0V8RQP3"/>
<evidence type="ECO:0000313" key="2">
    <source>
        <dbReference type="EMBL" id="KSW10250.1"/>
    </source>
</evidence>
<sequence length="61" mass="6189">MSAVVAVTIGLVLAVAAIPVIVCVVYLTGIYAGDALDRLVCMGLDAGDRIAEMIDGEVPGK</sequence>
<reference evidence="2 3" key="1">
    <citation type="submission" date="2015-10" db="EMBL/GenBank/DDBJ databases">
        <title>Draft Genome of Actinomyces odontolyticus subsp. actinosynbacter strain XH001.</title>
        <authorList>
            <person name="Mclean J.S."/>
            <person name="He X."/>
        </authorList>
    </citation>
    <scope>NUCLEOTIDE SEQUENCE [LARGE SCALE GENOMIC DNA]</scope>
    <source>
        <strain evidence="2 3">XH001</strain>
    </source>
</reference>
<accession>A0A0V8RQP3</accession>
<evidence type="ECO:0000313" key="1">
    <source>
        <dbReference type="EMBL" id="KSW10229.1"/>
    </source>
</evidence>
<comment type="caution">
    <text evidence="2">The sequence shown here is derived from an EMBL/GenBank/DDBJ whole genome shotgun (WGS) entry which is preliminary data.</text>
</comment>
<name>A0A0V8RQP3_9ACTO</name>